<evidence type="ECO:0000259" key="9">
    <source>
        <dbReference type="Pfam" id="PF04324"/>
    </source>
</evidence>
<evidence type="ECO:0000256" key="2">
    <source>
        <dbReference type="ARBA" id="ARBA00022714"/>
    </source>
</evidence>
<feature type="domain" description="BFD-like [2Fe-2S]-binding" evidence="9">
    <location>
        <begin position="4"/>
        <end position="50"/>
    </location>
</feature>
<dbReference type="InterPro" id="IPR007419">
    <property type="entry name" value="BFD-like_2Fe2S-bd_dom"/>
</dbReference>
<dbReference type="Proteomes" id="UP001595823">
    <property type="component" value="Unassembled WGS sequence"/>
</dbReference>
<organism evidence="10 11">
    <name type="scientific">Salininema proteolyticum</name>
    <dbReference type="NCBI Taxonomy" id="1607685"/>
    <lineage>
        <taxon>Bacteria</taxon>
        <taxon>Bacillati</taxon>
        <taxon>Actinomycetota</taxon>
        <taxon>Actinomycetes</taxon>
        <taxon>Glycomycetales</taxon>
        <taxon>Glycomycetaceae</taxon>
        <taxon>Salininema</taxon>
    </lineage>
</organism>
<keyword evidence="11" id="KW-1185">Reference proteome</keyword>
<evidence type="ECO:0000256" key="6">
    <source>
        <dbReference type="ARBA" id="ARBA00023014"/>
    </source>
</evidence>
<keyword evidence="2" id="KW-0001">2Fe-2S</keyword>
<dbReference type="Gene3D" id="1.10.10.1100">
    <property type="entry name" value="BFD-like [2Fe-2S]-binding domain"/>
    <property type="match status" value="1"/>
</dbReference>
<accession>A0ABV8U1Z8</accession>
<keyword evidence="6" id="KW-0411">Iron-sulfur</keyword>
<evidence type="ECO:0000256" key="3">
    <source>
        <dbReference type="ARBA" id="ARBA00022723"/>
    </source>
</evidence>
<dbReference type="Pfam" id="PF04324">
    <property type="entry name" value="Fer2_BFD"/>
    <property type="match status" value="1"/>
</dbReference>
<dbReference type="InterPro" id="IPR041854">
    <property type="entry name" value="BFD-like_2Fe2S-bd_dom_sf"/>
</dbReference>
<gene>
    <name evidence="10" type="ORF">ACFPET_15785</name>
</gene>
<comment type="similarity">
    <text evidence="8">Belongs to the Bfd family.</text>
</comment>
<keyword evidence="4" id="KW-0249">Electron transport</keyword>
<dbReference type="EMBL" id="JBHSDK010000021">
    <property type="protein sequence ID" value="MFC4336663.1"/>
    <property type="molecule type" value="Genomic_DNA"/>
</dbReference>
<evidence type="ECO:0000256" key="8">
    <source>
        <dbReference type="ARBA" id="ARBA00046332"/>
    </source>
</evidence>
<comment type="caution">
    <text evidence="10">The sequence shown here is derived from an EMBL/GenBank/DDBJ whole genome shotgun (WGS) entry which is preliminary data.</text>
</comment>
<keyword evidence="5" id="KW-0408">Iron</keyword>
<evidence type="ECO:0000256" key="4">
    <source>
        <dbReference type="ARBA" id="ARBA00022982"/>
    </source>
</evidence>
<evidence type="ECO:0000313" key="10">
    <source>
        <dbReference type="EMBL" id="MFC4336663.1"/>
    </source>
</evidence>
<keyword evidence="1" id="KW-0813">Transport</keyword>
<reference evidence="11" key="1">
    <citation type="journal article" date="2019" name="Int. J. Syst. Evol. Microbiol.">
        <title>The Global Catalogue of Microorganisms (GCM) 10K type strain sequencing project: providing services to taxonomists for standard genome sequencing and annotation.</title>
        <authorList>
            <consortium name="The Broad Institute Genomics Platform"/>
            <consortium name="The Broad Institute Genome Sequencing Center for Infectious Disease"/>
            <person name="Wu L."/>
            <person name="Ma J."/>
        </authorList>
    </citation>
    <scope>NUCLEOTIDE SEQUENCE [LARGE SCALE GENOMIC DNA]</scope>
    <source>
        <strain evidence="11">IBRC-M 10908</strain>
    </source>
</reference>
<evidence type="ECO:0000256" key="1">
    <source>
        <dbReference type="ARBA" id="ARBA00022448"/>
    </source>
</evidence>
<name>A0ABV8U1Z8_9ACTN</name>
<protein>
    <recommendedName>
        <fullName evidence="7">Bacterioferritin-associated ferredoxin</fullName>
    </recommendedName>
</protein>
<dbReference type="InterPro" id="IPR052371">
    <property type="entry name" value="BFD-associated_ferredoxin"/>
</dbReference>
<evidence type="ECO:0000313" key="11">
    <source>
        <dbReference type="Proteomes" id="UP001595823"/>
    </source>
</evidence>
<sequence>MFACICMGVSEEEVHECAASGADTVEAVGDACGAGTSCGNCHSRLRGMIESHFEQSVPAQAGPGALASA</sequence>
<keyword evidence="3" id="KW-0479">Metal-binding</keyword>
<dbReference type="PANTHER" id="PTHR37424:SF1">
    <property type="entry name" value="BACTERIOFERRITIN-ASSOCIATED FERREDOXIN"/>
    <property type="match status" value="1"/>
</dbReference>
<proteinExistence type="inferred from homology"/>
<dbReference type="PANTHER" id="PTHR37424">
    <property type="entry name" value="BACTERIOFERRITIN-ASSOCIATED FERREDOXIN"/>
    <property type="match status" value="1"/>
</dbReference>
<evidence type="ECO:0000256" key="7">
    <source>
        <dbReference type="ARBA" id="ARBA00039386"/>
    </source>
</evidence>
<dbReference type="RefSeq" id="WP_380622806.1">
    <property type="nucleotide sequence ID" value="NZ_JBHSDK010000021.1"/>
</dbReference>
<evidence type="ECO:0000256" key="5">
    <source>
        <dbReference type="ARBA" id="ARBA00023004"/>
    </source>
</evidence>